<protein>
    <submittedName>
        <fullName evidence="2">Uncharacterized protein</fullName>
    </submittedName>
</protein>
<name>A0AAD8YA60_9STRA</name>
<organism evidence="2 3">
    <name type="scientific">Skeletonema marinoi</name>
    <dbReference type="NCBI Taxonomy" id="267567"/>
    <lineage>
        <taxon>Eukaryota</taxon>
        <taxon>Sar</taxon>
        <taxon>Stramenopiles</taxon>
        <taxon>Ochrophyta</taxon>
        <taxon>Bacillariophyta</taxon>
        <taxon>Coscinodiscophyceae</taxon>
        <taxon>Thalassiosirophycidae</taxon>
        <taxon>Thalassiosirales</taxon>
        <taxon>Skeletonemataceae</taxon>
        <taxon>Skeletonema</taxon>
        <taxon>Skeletonema marinoi-dohrnii complex</taxon>
    </lineage>
</organism>
<dbReference type="EMBL" id="JATAAI010000012">
    <property type="protein sequence ID" value="KAK1741850.1"/>
    <property type="molecule type" value="Genomic_DNA"/>
</dbReference>
<feature type="region of interest" description="Disordered" evidence="1">
    <location>
        <begin position="529"/>
        <end position="574"/>
    </location>
</feature>
<feature type="compositionally biased region" description="Polar residues" evidence="1">
    <location>
        <begin position="360"/>
        <end position="379"/>
    </location>
</feature>
<feature type="region of interest" description="Disordered" evidence="1">
    <location>
        <begin position="352"/>
        <end position="383"/>
    </location>
</feature>
<dbReference type="Proteomes" id="UP001224775">
    <property type="component" value="Unassembled WGS sequence"/>
</dbReference>
<gene>
    <name evidence="2" type="ORF">QTG54_007423</name>
</gene>
<keyword evidence="3" id="KW-1185">Reference proteome</keyword>
<proteinExistence type="predicted"/>
<evidence type="ECO:0000256" key="1">
    <source>
        <dbReference type="SAM" id="MobiDB-lite"/>
    </source>
</evidence>
<evidence type="ECO:0000313" key="3">
    <source>
        <dbReference type="Proteomes" id="UP001224775"/>
    </source>
</evidence>
<reference evidence="2" key="1">
    <citation type="submission" date="2023-06" db="EMBL/GenBank/DDBJ databases">
        <title>Survivors Of The Sea: Transcriptome response of Skeletonema marinoi to long-term dormancy.</title>
        <authorList>
            <person name="Pinder M.I.M."/>
            <person name="Kourtchenko O."/>
            <person name="Robertson E.K."/>
            <person name="Larsson T."/>
            <person name="Maumus F."/>
            <person name="Osuna-Cruz C.M."/>
            <person name="Vancaester E."/>
            <person name="Stenow R."/>
            <person name="Vandepoele K."/>
            <person name="Ploug H."/>
            <person name="Bruchert V."/>
            <person name="Godhe A."/>
            <person name="Topel M."/>
        </authorList>
    </citation>
    <scope>NUCLEOTIDE SEQUENCE</scope>
    <source>
        <strain evidence="2">R05AC</strain>
    </source>
</reference>
<accession>A0AAD8YA60</accession>
<feature type="region of interest" description="Disordered" evidence="1">
    <location>
        <begin position="94"/>
        <end position="118"/>
    </location>
</feature>
<dbReference type="AlphaFoldDB" id="A0AAD8YA60"/>
<feature type="compositionally biased region" description="Polar residues" evidence="1">
    <location>
        <begin position="564"/>
        <end position="574"/>
    </location>
</feature>
<comment type="caution">
    <text evidence="2">The sequence shown here is derived from an EMBL/GenBank/DDBJ whole genome shotgun (WGS) entry which is preliminary data.</text>
</comment>
<sequence length="672" mass="73054">MAPTFTTLLNSNPASVAFSTATLITNNIQQQKPTKDKQTTAYYRDSSGRACVQVRAQLDFSDGGGADALLECGCIEPAPVESEAVKIALAALSDNNNNEGGEPAQSGSDEESKDGETWRDELSTIGKEEGVTHFSSFIDTAFTFECTATSSTSDTKYSNSNWAVERVTIINCTVQRASEEDPKSSITALLFDIEIAVRGNGVIKIDRLREMLEEGELELCAVLRQKSKVHNTEGGNNKNSSNKSSLLGGKEGVGIAAGLLGLDLGISKRNNEPAMHYGTKIMRTNPVQTSVKLLPPLQLTVREVSGARAASGSTLVEITVAHCTRWHKENVTVTGIAFHPGQSRLWESNYDQRDEDNYGNDDSSVDGPTSPTVQNSDGKSMQGGELSVVDMSRRVRWGFLPGSAPELPLVLGPHEAYSTVIQIDAGEDVRSRIFNSPVTVNAMIGNCTSPTSTTTNDDTERVMVTADARWTSSRVGVENSDAFRLDMYLRGGLETVCVGAPIVVSLRVLNLSMEPRDLMLLMAKDGEGRNSGLQWERPADESRGRRGSQILRTKTMLHNRDHPSNTTSSSKDNRSFNTAVVSEVNGYTFGVWGLAGDDDGTTRHHRDHELLAVDAALLLGEVKGQHSIEAELRFVPLREGTLDVPNLKLYDKRVGRWYNCVHTLKIVAAAKE</sequence>
<evidence type="ECO:0000313" key="2">
    <source>
        <dbReference type="EMBL" id="KAK1741850.1"/>
    </source>
</evidence>